<proteinExistence type="predicted"/>
<feature type="compositionally biased region" description="Polar residues" evidence="1">
    <location>
        <begin position="697"/>
        <end position="712"/>
    </location>
</feature>
<keyword evidence="2" id="KW-1133">Transmembrane helix</keyword>
<dbReference type="Proteomes" id="UP001164746">
    <property type="component" value="Chromosome 13"/>
</dbReference>
<feature type="compositionally biased region" description="Polar residues" evidence="1">
    <location>
        <begin position="1009"/>
        <end position="1024"/>
    </location>
</feature>
<evidence type="ECO:0000313" key="5">
    <source>
        <dbReference type="Proteomes" id="UP001164746"/>
    </source>
</evidence>
<feature type="region of interest" description="Disordered" evidence="1">
    <location>
        <begin position="938"/>
        <end position="997"/>
    </location>
</feature>
<dbReference type="CDD" id="cd00063">
    <property type="entry name" value="FN3"/>
    <property type="match status" value="1"/>
</dbReference>
<gene>
    <name evidence="4" type="ORF">MAR_037758</name>
</gene>
<evidence type="ECO:0000256" key="1">
    <source>
        <dbReference type="SAM" id="MobiDB-lite"/>
    </source>
</evidence>
<name>A0ABY7FS36_MYAAR</name>
<feature type="region of interest" description="Disordered" evidence="1">
    <location>
        <begin position="1005"/>
        <end position="1024"/>
    </location>
</feature>
<keyword evidence="2" id="KW-0812">Transmembrane</keyword>
<keyword evidence="2" id="KW-0472">Membrane</keyword>
<sequence>NLKPNSPNVCTNTSLTFTCNDPGNPNASQLLMYNVNDLMIPESELSRGESDVNFTIPNISTADYNANVLCGYFHGNVEDYDVKGLTLIIVKEFNITHSRISNAQVLINYTICDLHPSTTYTGSIEMLPISGGFWSEESQVKGTTMEDSPSASPEVIGYTWDLLECEKAVERPHFMVESITSNSSDTGTNVTVDIEILGVDVEEMTKSAAHYMICWCEKDRGSCKTTSLELADPGNKMYAVSMVTESGDTSSLALESCIYPKNIDPTVSPNSVKASPGSEDNTINVIWDKLTCQSWQPFIATYVVQYCIVPREGINDCKSPVDRVEVPESDFSYMLTDLKEDEVYRFVVQGKTRDGKYTPDSEPAFAKAVNKALKPGEITGIVFGCVFFLAFAIAGFVFVARHCNHRRKEFLKSKKEITDIAVSPQNDITCDHYTNFSDSSNVIPDENHALDNGMDNDGYLVPSDMKNSFNEELGKRLERQESKDSGVPMSPDGNNSLPIDYSRARRPGSGSSTPPVVNDLIVNRVQLHNVSPNVFPNEKKLHMPYEKKDGVQDKIRNQKTTEAPIALDYSKATVKVDGIANSGYVDNTLPKCLSDSDDGADKTGRARVGDETLRKEVDNGNVDPPKDSGFTEKSFRNLSAIGNQRISFCSDDSLDDYKKATISEEGSQSSMRSLQSKNTSKLRLAIDQKAPICNNDYVPTTENPKVSQTEQDSLSSSHLVSLQSSSLDASDEKIEQIHANILLQENIPISNIPVPTNFDASNSSNSGLSINKENSDSFSQPLQGSSGQEQVADYIFLADQTPQGQGLIEDIVEPIELDDLGQSQDNDQVITGFNLGQDYIQAQSNVGQGQSNQAYVQAPADQGQDYIQNLPYVDTQANLGQDQGQDYNLNPPNSYVQTPANQGQNQGQDYIQTPPYVKAPADLVHTEDYIKKQAYNQAQANQGQGEDYNTNKPGQRSRQSSGASDSLKSDSGVSSTEESCNSPESEPSQNFRGGYVSENSFQAKKPIMKTSTDEFNGYVQNCNP</sequence>
<feature type="compositionally biased region" description="Polar residues" evidence="1">
    <location>
        <begin position="878"/>
        <end position="911"/>
    </location>
</feature>
<feature type="region of interest" description="Disordered" evidence="1">
    <location>
        <begin position="479"/>
        <end position="515"/>
    </location>
</feature>
<dbReference type="PROSITE" id="PS50853">
    <property type="entry name" value="FN3"/>
    <property type="match status" value="1"/>
</dbReference>
<accession>A0ABY7FS36</accession>
<feature type="region of interest" description="Disordered" evidence="1">
    <location>
        <begin position="878"/>
        <end position="913"/>
    </location>
</feature>
<dbReference type="SUPFAM" id="SSF49265">
    <property type="entry name" value="Fibronectin type III"/>
    <property type="match status" value="1"/>
</dbReference>
<feature type="compositionally biased region" description="Low complexity" evidence="1">
    <location>
        <begin position="960"/>
        <end position="988"/>
    </location>
</feature>
<evidence type="ECO:0000313" key="4">
    <source>
        <dbReference type="EMBL" id="WAR24089.1"/>
    </source>
</evidence>
<reference evidence="4" key="1">
    <citation type="submission" date="2022-11" db="EMBL/GenBank/DDBJ databases">
        <title>Centuries of genome instability and evolution in soft-shell clam transmissible cancer (bioRxiv).</title>
        <authorList>
            <person name="Hart S.F.M."/>
            <person name="Yonemitsu M.A."/>
            <person name="Giersch R.M."/>
            <person name="Beal B.F."/>
            <person name="Arriagada G."/>
            <person name="Davis B.W."/>
            <person name="Ostrander E.A."/>
            <person name="Goff S.P."/>
            <person name="Metzger M.J."/>
        </authorList>
    </citation>
    <scope>NUCLEOTIDE SEQUENCE</scope>
    <source>
        <strain evidence="4">MELC-2E11</strain>
        <tissue evidence="4">Siphon/mantle</tissue>
    </source>
</reference>
<keyword evidence="5" id="KW-1185">Reference proteome</keyword>
<feature type="region of interest" description="Disordered" evidence="1">
    <location>
        <begin position="587"/>
        <end position="606"/>
    </location>
</feature>
<protein>
    <recommendedName>
        <fullName evidence="3">Fibronectin type-III domain-containing protein</fullName>
    </recommendedName>
</protein>
<feature type="transmembrane region" description="Helical" evidence="2">
    <location>
        <begin position="378"/>
        <end position="400"/>
    </location>
</feature>
<dbReference type="InterPro" id="IPR036116">
    <property type="entry name" value="FN3_sf"/>
</dbReference>
<dbReference type="InterPro" id="IPR013783">
    <property type="entry name" value="Ig-like_fold"/>
</dbReference>
<dbReference type="Gene3D" id="2.60.40.10">
    <property type="entry name" value="Immunoglobulins"/>
    <property type="match status" value="1"/>
</dbReference>
<feature type="domain" description="Fibronectin type-III" evidence="3">
    <location>
        <begin position="268"/>
        <end position="372"/>
    </location>
</feature>
<dbReference type="EMBL" id="CP111024">
    <property type="protein sequence ID" value="WAR24089.1"/>
    <property type="molecule type" value="Genomic_DNA"/>
</dbReference>
<feature type="compositionally biased region" description="Polar residues" evidence="1">
    <location>
        <begin position="947"/>
        <end position="959"/>
    </location>
</feature>
<feature type="region of interest" description="Disordered" evidence="1">
    <location>
        <begin position="758"/>
        <end position="785"/>
    </location>
</feature>
<dbReference type="InterPro" id="IPR003961">
    <property type="entry name" value="FN3_dom"/>
</dbReference>
<organism evidence="4 5">
    <name type="scientific">Mya arenaria</name>
    <name type="common">Soft-shell clam</name>
    <dbReference type="NCBI Taxonomy" id="6604"/>
    <lineage>
        <taxon>Eukaryota</taxon>
        <taxon>Metazoa</taxon>
        <taxon>Spiralia</taxon>
        <taxon>Lophotrochozoa</taxon>
        <taxon>Mollusca</taxon>
        <taxon>Bivalvia</taxon>
        <taxon>Autobranchia</taxon>
        <taxon>Heteroconchia</taxon>
        <taxon>Euheterodonta</taxon>
        <taxon>Imparidentia</taxon>
        <taxon>Neoheterodontei</taxon>
        <taxon>Myida</taxon>
        <taxon>Myoidea</taxon>
        <taxon>Myidae</taxon>
        <taxon>Mya</taxon>
    </lineage>
</organism>
<dbReference type="Pfam" id="PF00041">
    <property type="entry name" value="fn3"/>
    <property type="match status" value="1"/>
</dbReference>
<evidence type="ECO:0000259" key="3">
    <source>
        <dbReference type="PROSITE" id="PS50853"/>
    </source>
</evidence>
<evidence type="ECO:0000256" key="2">
    <source>
        <dbReference type="SAM" id="Phobius"/>
    </source>
</evidence>
<feature type="region of interest" description="Disordered" evidence="1">
    <location>
        <begin position="694"/>
        <end position="714"/>
    </location>
</feature>
<feature type="non-terminal residue" evidence="4">
    <location>
        <position position="1024"/>
    </location>
</feature>